<dbReference type="SUPFAM" id="SSF103473">
    <property type="entry name" value="MFS general substrate transporter"/>
    <property type="match status" value="1"/>
</dbReference>
<dbReference type="InterPro" id="IPR020846">
    <property type="entry name" value="MFS_dom"/>
</dbReference>
<dbReference type="PANTHER" id="PTHR23513:SF6">
    <property type="entry name" value="MAJOR FACILITATOR SUPERFAMILY ASSOCIATED DOMAIN-CONTAINING PROTEIN"/>
    <property type="match status" value="1"/>
</dbReference>
<gene>
    <name evidence="8" type="ORF">GCM10007907_15210</name>
</gene>
<feature type="domain" description="Major facilitator superfamily (MFS) profile" evidence="7">
    <location>
        <begin position="15"/>
        <end position="402"/>
    </location>
</feature>
<dbReference type="CDD" id="cd06173">
    <property type="entry name" value="MFS_MefA_like"/>
    <property type="match status" value="1"/>
</dbReference>
<dbReference type="PANTHER" id="PTHR23513">
    <property type="entry name" value="INTEGRAL MEMBRANE EFFLUX PROTEIN-RELATED"/>
    <property type="match status" value="1"/>
</dbReference>
<keyword evidence="5 6" id="KW-0472">Membrane</keyword>
<comment type="caution">
    <text evidence="8">The sequence shown here is derived from an EMBL/GenBank/DDBJ whole genome shotgun (WGS) entry which is preliminary data.</text>
</comment>
<keyword evidence="9" id="KW-1185">Reference proteome</keyword>
<feature type="transmembrane region" description="Helical" evidence="6">
    <location>
        <begin position="107"/>
        <end position="131"/>
    </location>
</feature>
<accession>A0ABQ5YDX2</accession>
<evidence type="ECO:0000256" key="3">
    <source>
        <dbReference type="ARBA" id="ARBA00022692"/>
    </source>
</evidence>
<feature type="transmembrane region" description="Helical" evidence="6">
    <location>
        <begin position="345"/>
        <end position="368"/>
    </location>
</feature>
<feature type="transmembrane region" description="Helical" evidence="6">
    <location>
        <begin position="80"/>
        <end position="101"/>
    </location>
</feature>
<keyword evidence="4 6" id="KW-1133">Transmembrane helix</keyword>
<protein>
    <submittedName>
        <fullName evidence="8">MFS transporter</fullName>
    </submittedName>
</protein>
<evidence type="ECO:0000256" key="2">
    <source>
        <dbReference type="ARBA" id="ARBA00022475"/>
    </source>
</evidence>
<dbReference type="InterPro" id="IPR036259">
    <property type="entry name" value="MFS_trans_sf"/>
</dbReference>
<evidence type="ECO:0000313" key="9">
    <source>
        <dbReference type="Proteomes" id="UP001156706"/>
    </source>
</evidence>
<feature type="transmembrane region" description="Helical" evidence="6">
    <location>
        <begin position="291"/>
        <end position="308"/>
    </location>
</feature>
<feature type="transmembrane region" description="Helical" evidence="6">
    <location>
        <begin position="380"/>
        <end position="398"/>
    </location>
</feature>
<sequence>MLDGLRQRLDAVGLPFRALLLSDALMLLAMMVARVAVPWWIVHEGGAGHLALYAVVQAVVAFVSMPLLSPLGDRYSKRLLITLGLLIFAAEGAVMATLATLGIYHLWLVIALEALPVIAMSLILPASLSIAADLVPAERFADALALQKSAQAFGRLIGPVLGGTALAVSGTAAALWLHWVMVLAAAMLAWRIPSIARHPGEGGAKRWWRDLRAGLRATWSIPIERGRIAISFLVMVCFTPAVGMLVPLKVQSLGLSGAWLGACEAALSLGMLAGALGIAARLADYLGRYRAAIGGIMLEGLALALAGFTSNPYLLVICYAVTGVGLAMVMLVGQTHRMLAIPEDFRARIVAVSMMVMQIAGTLGPGLAGIALTSIPVREVYVVFGLAEFVFAFGYFLVPRYREFLALGHDEVRGWYGRQFPGAFRRAESDSGSPMSGKS</sequence>
<evidence type="ECO:0000256" key="5">
    <source>
        <dbReference type="ARBA" id="ARBA00023136"/>
    </source>
</evidence>
<comment type="subcellular location">
    <subcellularLocation>
        <location evidence="1">Cell membrane</location>
        <topology evidence="1">Multi-pass membrane protein</topology>
    </subcellularLocation>
</comment>
<evidence type="ECO:0000313" key="8">
    <source>
        <dbReference type="EMBL" id="GLR12731.1"/>
    </source>
</evidence>
<dbReference type="PROSITE" id="PS50850">
    <property type="entry name" value="MFS"/>
    <property type="match status" value="1"/>
</dbReference>
<keyword evidence="2" id="KW-1003">Cell membrane</keyword>
<reference evidence="9" key="1">
    <citation type="journal article" date="2019" name="Int. J. Syst. Evol. Microbiol.">
        <title>The Global Catalogue of Microorganisms (GCM) 10K type strain sequencing project: providing services to taxonomists for standard genome sequencing and annotation.</title>
        <authorList>
            <consortium name="The Broad Institute Genomics Platform"/>
            <consortium name="The Broad Institute Genome Sequencing Center for Infectious Disease"/>
            <person name="Wu L."/>
            <person name="Ma J."/>
        </authorList>
    </citation>
    <scope>NUCLEOTIDE SEQUENCE [LARGE SCALE GENOMIC DNA]</scope>
    <source>
        <strain evidence="9">NBRC 110044</strain>
    </source>
</reference>
<dbReference type="Proteomes" id="UP001156706">
    <property type="component" value="Unassembled WGS sequence"/>
</dbReference>
<evidence type="ECO:0000256" key="1">
    <source>
        <dbReference type="ARBA" id="ARBA00004651"/>
    </source>
</evidence>
<dbReference type="Gene3D" id="1.20.1250.20">
    <property type="entry name" value="MFS general substrate transporter like domains"/>
    <property type="match status" value="1"/>
</dbReference>
<organism evidence="8 9">
    <name type="scientific">Chitinimonas prasina</name>
    <dbReference type="NCBI Taxonomy" id="1434937"/>
    <lineage>
        <taxon>Bacteria</taxon>
        <taxon>Pseudomonadati</taxon>
        <taxon>Pseudomonadota</taxon>
        <taxon>Betaproteobacteria</taxon>
        <taxon>Neisseriales</taxon>
        <taxon>Chitinibacteraceae</taxon>
        <taxon>Chitinimonas</taxon>
    </lineage>
</organism>
<name>A0ABQ5YDX2_9NEIS</name>
<evidence type="ECO:0000256" key="4">
    <source>
        <dbReference type="ARBA" id="ARBA00022989"/>
    </source>
</evidence>
<proteinExistence type="predicted"/>
<dbReference type="InterPro" id="IPR011701">
    <property type="entry name" value="MFS"/>
</dbReference>
<feature type="transmembrane region" description="Helical" evidence="6">
    <location>
        <begin position="152"/>
        <end position="170"/>
    </location>
</feature>
<feature type="transmembrane region" description="Helical" evidence="6">
    <location>
        <begin position="314"/>
        <end position="333"/>
    </location>
</feature>
<keyword evidence="3 6" id="KW-0812">Transmembrane</keyword>
<evidence type="ECO:0000259" key="7">
    <source>
        <dbReference type="PROSITE" id="PS50850"/>
    </source>
</evidence>
<dbReference type="Pfam" id="PF07690">
    <property type="entry name" value="MFS_1"/>
    <property type="match status" value="1"/>
</dbReference>
<feature type="transmembrane region" description="Helical" evidence="6">
    <location>
        <begin position="228"/>
        <end position="246"/>
    </location>
</feature>
<dbReference type="EMBL" id="BSOG01000002">
    <property type="protein sequence ID" value="GLR12731.1"/>
    <property type="molecule type" value="Genomic_DNA"/>
</dbReference>
<dbReference type="RefSeq" id="WP_284195867.1">
    <property type="nucleotide sequence ID" value="NZ_BSOG01000002.1"/>
</dbReference>
<evidence type="ECO:0000256" key="6">
    <source>
        <dbReference type="SAM" id="Phobius"/>
    </source>
</evidence>
<feature type="transmembrane region" description="Helical" evidence="6">
    <location>
        <begin position="47"/>
        <end position="68"/>
    </location>
</feature>
<feature type="transmembrane region" description="Helical" evidence="6">
    <location>
        <begin position="20"/>
        <end position="41"/>
    </location>
</feature>
<feature type="transmembrane region" description="Helical" evidence="6">
    <location>
        <begin position="258"/>
        <end position="279"/>
    </location>
</feature>